<dbReference type="GO" id="GO:0004815">
    <property type="term" value="F:aspartate-tRNA ligase activity"/>
    <property type="evidence" value="ECO:0007669"/>
    <property type="project" value="TreeGrafter"/>
</dbReference>
<sequence length="112" mass="12537">MNGNEIGGGAVRINNREMQLKILDMIGIHEEDAMKNFGFLIEALSYGAPKDIGFAIGLDRFVMLLKGAQSIRDFILFPKTKSFESPIDGSPTIIENSRLSDDYNLEIRDKKD</sequence>
<evidence type="ECO:0000256" key="4">
    <source>
        <dbReference type="ARBA" id="ARBA00022917"/>
    </source>
</evidence>
<evidence type="ECO:0000313" key="7">
    <source>
        <dbReference type="EMBL" id="EFD93196.1"/>
    </source>
</evidence>
<dbReference type="Proteomes" id="UP000009376">
    <property type="component" value="Unassembled WGS sequence"/>
</dbReference>
<gene>
    <name evidence="7" type="ORF">BJBARM5_0068</name>
</gene>
<keyword evidence="4" id="KW-0648">Protein biosynthesis</keyword>
<dbReference type="PANTHER" id="PTHR22594:SF5">
    <property type="entry name" value="ASPARTATE--TRNA LIGASE, MITOCHONDRIAL"/>
    <property type="match status" value="1"/>
</dbReference>
<evidence type="ECO:0000256" key="5">
    <source>
        <dbReference type="ARBA" id="ARBA00023146"/>
    </source>
</evidence>
<dbReference type="PROSITE" id="PS50862">
    <property type="entry name" value="AA_TRNA_LIGASE_II"/>
    <property type="match status" value="1"/>
</dbReference>
<evidence type="ECO:0000259" key="6">
    <source>
        <dbReference type="PROSITE" id="PS50862"/>
    </source>
</evidence>
<evidence type="ECO:0000256" key="2">
    <source>
        <dbReference type="ARBA" id="ARBA00022741"/>
    </source>
</evidence>
<dbReference type="SUPFAM" id="SSF55681">
    <property type="entry name" value="Class II aaRS and biotin synthetases"/>
    <property type="match status" value="1"/>
</dbReference>
<protein>
    <submittedName>
        <fullName evidence="7">Aspartyl-tRNA synthetase</fullName>
    </submittedName>
</protein>
<evidence type="ECO:0000313" key="8">
    <source>
        <dbReference type="Proteomes" id="UP000009376"/>
    </source>
</evidence>
<dbReference type="InterPro" id="IPR004364">
    <property type="entry name" value="Aa-tRNA-synt_II"/>
</dbReference>
<dbReference type="EMBL" id="GG745545">
    <property type="protein sequence ID" value="EFD93196.1"/>
    <property type="molecule type" value="Genomic_DNA"/>
</dbReference>
<accession>D6GUE0</accession>
<dbReference type="Gene3D" id="3.30.930.10">
    <property type="entry name" value="Bira Bifunctional Protein, Domain 2"/>
    <property type="match status" value="1"/>
</dbReference>
<keyword evidence="1" id="KW-0436">Ligase</keyword>
<evidence type="ECO:0000256" key="1">
    <source>
        <dbReference type="ARBA" id="ARBA00022598"/>
    </source>
</evidence>
<name>D6GUE0_PARA5</name>
<keyword evidence="3" id="KW-0067">ATP-binding</keyword>
<keyword evidence="5 7" id="KW-0030">Aminoacyl-tRNA synthetase</keyword>
<dbReference type="Pfam" id="PF00152">
    <property type="entry name" value="tRNA-synt_2"/>
    <property type="match status" value="1"/>
</dbReference>
<dbReference type="GO" id="GO:0006422">
    <property type="term" value="P:aspartyl-tRNA aminoacylation"/>
    <property type="evidence" value="ECO:0007669"/>
    <property type="project" value="TreeGrafter"/>
</dbReference>
<reference evidence="7 8" key="1">
    <citation type="journal article" date="2010" name="Proc. Natl. Acad. Sci. U.S.A.">
        <title>Enigmatic, ultrasmall, uncultivated Archaea.</title>
        <authorList>
            <person name="Baker B.J."/>
            <person name="Comolli L.R."/>
            <person name="Dick G.J."/>
            <person name="Hauser L.J."/>
            <person name="Hyatt D."/>
            <person name="Dill B.D."/>
            <person name="Land M.L."/>
            <person name="Verberkmoes N.C."/>
            <person name="Hettich R.L."/>
            <person name="Banfield J.F."/>
        </authorList>
    </citation>
    <scope>NUCLEOTIDE SEQUENCE [LARGE SCALE GENOMIC DNA]</scope>
</reference>
<evidence type="ECO:0000256" key="3">
    <source>
        <dbReference type="ARBA" id="ARBA00022840"/>
    </source>
</evidence>
<feature type="domain" description="Aminoacyl-transfer RNA synthetases class-II family profile" evidence="6">
    <location>
        <begin position="1"/>
        <end position="78"/>
    </location>
</feature>
<dbReference type="AlphaFoldDB" id="D6GUE0"/>
<dbReference type="InterPro" id="IPR045864">
    <property type="entry name" value="aa-tRNA-synth_II/BPL/LPL"/>
</dbReference>
<keyword evidence="2" id="KW-0547">Nucleotide-binding</keyword>
<organism evidence="7 8">
    <name type="scientific">Candidatus Parvarchaeum acidophilus ARMAN-5</name>
    <dbReference type="NCBI Taxonomy" id="662762"/>
    <lineage>
        <taxon>Archaea</taxon>
        <taxon>Candidatus Parvarchaeota</taxon>
        <taxon>Candidatus Parvarchaeum</taxon>
    </lineage>
</organism>
<dbReference type="GO" id="GO:0005524">
    <property type="term" value="F:ATP binding"/>
    <property type="evidence" value="ECO:0007669"/>
    <property type="project" value="UniProtKB-KW"/>
</dbReference>
<dbReference type="PANTHER" id="PTHR22594">
    <property type="entry name" value="ASPARTYL/LYSYL-TRNA SYNTHETASE"/>
    <property type="match status" value="1"/>
</dbReference>
<dbReference type="InterPro" id="IPR006195">
    <property type="entry name" value="aa-tRNA-synth_II"/>
</dbReference>
<proteinExistence type="predicted"/>